<keyword evidence="5" id="KW-1133">Transmembrane helix</keyword>
<dbReference type="InterPro" id="IPR002893">
    <property type="entry name" value="Znf_MYND"/>
</dbReference>
<sequence>MLPSPRQIKFPNGASFALDTLVNLFVDSLSDPTHPSHCALFYTSTLTKLIDLPTMQVLTELRASRHDLLETCLIFLTTPRSQDEIRTLQNTVETCSCPKDNSLLNGLHRYCPPLKQRRSLFPEVISDISIMLVSCIINHKEPSKVPMLHNLQKRTLKEEKRGKTPMWPIAPDAFYTTFGAETTVKMFWQWAYMYKRLPSFTLLNAIVILAGTTLSIMIFAMPSFAPELIEITNKIADSLEKIKFVADRDFTILKGVENTAYLMTSEMIARGEGRRVEAYWQDHKEALLQALSRVVSVTSGTRFHGDLVQRTCLIHDILYVPLDAAKYHPFIIEGSRALCKEHEKENDFWMAYRLILQVTISDRCHSPGCLETFTNAGRKFQFCSGCLRVPYCSKKCQVRAWKLDKAPHKIICPLVREFSDRTRLPYKFSDEPPLAPDVAKKMCQEKGVDEEKARAIHLYFRMLDTLMVDA</sequence>
<dbReference type="AlphaFoldDB" id="A0A2H3DDG3"/>
<dbReference type="Gene3D" id="6.10.140.2220">
    <property type="match status" value="1"/>
</dbReference>
<evidence type="ECO:0000256" key="1">
    <source>
        <dbReference type="ARBA" id="ARBA00022723"/>
    </source>
</evidence>
<dbReference type="PROSITE" id="PS50865">
    <property type="entry name" value="ZF_MYND_2"/>
    <property type="match status" value="1"/>
</dbReference>
<feature type="domain" description="MYND-type" evidence="6">
    <location>
        <begin position="369"/>
        <end position="412"/>
    </location>
</feature>
<keyword evidence="2 4" id="KW-0863">Zinc-finger</keyword>
<dbReference type="GO" id="GO:0008270">
    <property type="term" value="F:zinc ion binding"/>
    <property type="evidence" value="ECO:0007669"/>
    <property type="project" value="UniProtKB-KW"/>
</dbReference>
<keyword evidence="1" id="KW-0479">Metal-binding</keyword>
<keyword evidence="5" id="KW-0472">Membrane</keyword>
<protein>
    <recommendedName>
        <fullName evidence="6">MYND-type domain-containing protein</fullName>
    </recommendedName>
</protein>
<proteinExistence type="predicted"/>
<name>A0A2H3DDG3_ARMGA</name>
<organism evidence="7 8">
    <name type="scientific">Armillaria gallica</name>
    <name type="common">Bulbous honey fungus</name>
    <name type="synonym">Armillaria bulbosa</name>
    <dbReference type="NCBI Taxonomy" id="47427"/>
    <lineage>
        <taxon>Eukaryota</taxon>
        <taxon>Fungi</taxon>
        <taxon>Dikarya</taxon>
        <taxon>Basidiomycota</taxon>
        <taxon>Agaricomycotina</taxon>
        <taxon>Agaricomycetes</taxon>
        <taxon>Agaricomycetidae</taxon>
        <taxon>Agaricales</taxon>
        <taxon>Marasmiineae</taxon>
        <taxon>Physalacriaceae</taxon>
        <taxon>Armillaria</taxon>
    </lineage>
</organism>
<dbReference type="OrthoDB" id="2861350at2759"/>
<evidence type="ECO:0000313" key="8">
    <source>
        <dbReference type="Proteomes" id="UP000217790"/>
    </source>
</evidence>
<dbReference type="EMBL" id="KZ293680">
    <property type="protein sequence ID" value="PBK87127.1"/>
    <property type="molecule type" value="Genomic_DNA"/>
</dbReference>
<keyword evidence="5" id="KW-0812">Transmembrane</keyword>
<dbReference type="InParanoid" id="A0A2H3DDG3"/>
<evidence type="ECO:0000313" key="7">
    <source>
        <dbReference type="EMBL" id="PBK87127.1"/>
    </source>
</evidence>
<gene>
    <name evidence="7" type="ORF">ARMGADRAFT_998340</name>
</gene>
<evidence type="ECO:0000256" key="5">
    <source>
        <dbReference type="SAM" id="Phobius"/>
    </source>
</evidence>
<dbReference type="Pfam" id="PF01753">
    <property type="entry name" value="zf-MYND"/>
    <property type="match status" value="1"/>
</dbReference>
<evidence type="ECO:0000256" key="3">
    <source>
        <dbReference type="ARBA" id="ARBA00022833"/>
    </source>
</evidence>
<evidence type="ECO:0000259" key="6">
    <source>
        <dbReference type="PROSITE" id="PS50865"/>
    </source>
</evidence>
<dbReference type="SUPFAM" id="SSF144232">
    <property type="entry name" value="HIT/MYND zinc finger-like"/>
    <property type="match status" value="1"/>
</dbReference>
<keyword evidence="3" id="KW-0862">Zinc</keyword>
<dbReference type="OMA" id="RIECHPL"/>
<dbReference type="STRING" id="47427.A0A2H3DDG3"/>
<feature type="transmembrane region" description="Helical" evidence="5">
    <location>
        <begin position="202"/>
        <end position="225"/>
    </location>
</feature>
<evidence type="ECO:0000256" key="2">
    <source>
        <dbReference type="ARBA" id="ARBA00022771"/>
    </source>
</evidence>
<evidence type="ECO:0000256" key="4">
    <source>
        <dbReference type="PROSITE-ProRule" id="PRU00134"/>
    </source>
</evidence>
<accession>A0A2H3DDG3</accession>
<keyword evidence="8" id="KW-1185">Reference proteome</keyword>
<reference evidence="8" key="1">
    <citation type="journal article" date="2017" name="Nat. Ecol. Evol.">
        <title>Genome expansion and lineage-specific genetic innovations in the forest pathogenic fungi Armillaria.</title>
        <authorList>
            <person name="Sipos G."/>
            <person name="Prasanna A.N."/>
            <person name="Walter M.C."/>
            <person name="O'Connor E."/>
            <person name="Balint B."/>
            <person name="Krizsan K."/>
            <person name="Kiss B."/>
            <person name="Hess J."/>
            <person name="Varga T."/>
            <person name="Slot J."/>
            <person name="Riley R."/>
            <person name="Boka B."/>
            <person name="Rigling D."/>
            <person name="Barry K."/>
            <person name="Lee J."/>
            <person name="Mihaltcheva S."/>
            <person name="LaButti K."/>
            <person name="Lipzen A."/>
            <person name="Waldron R."/>
            <person name="Moloney N.M."/>
            <person name="Sperisen C."/>
            <person name="Kredics L."/>
            <person name="Vagvoelgyi C."/>
            <person name="Patrignani A."/>
            <person name="Fitzpatrick D."/>
            <person name="Nagy I."/>
            <person name="Doyle S."/>
            <person name="Anderson J.B."/>
            <person name="Grigoriev I.V."/>
            <person name="Gueldener U."/>
            <person name="Muensterkoetter M."/>
            <person name="Nagy L.G."/>
        </authorList>
    </citation>
    <scope>NUCLEOTIDE SEQUENCE [LARGE SCALE GENOMIC DNA]</scope>
    <source>
        <strain evidence="8">Ar21-2</strain>
    </source>
</reference>
<dbReference type="Proteomes" id="UP000217790">
    <property type="component" value="Unassembled WGS sequence"/>
</dbReference>